<dbReference type="EnsemblMetazoa" id="PPA43450.1">
    <property type="protein sequence ID" value="PPA43450.1"/>
    <property type="gene ID" value="WBGene00281819"/>
</dbReference>
<protein>
    <submittedName>
        <fullName evidence="1">Uncharacterized protein</fullName>
    </submittedName>
</protein>
<reference evidence="2" key="1">
    <citation type="journal article" date="2008" name="Nat. Genet.">
        <title>The Pristionchus pacificus genome provides a unique perspective on nematode lifestyle and parasitism.</title>
        <authorList>
            <person name="Dieterich C."/>
            <person name="Clifton S.W."/>
            <person name="Schuster L.N."/>
            <person name="Chinwalla A."/>
            <person name="Delehaunty K."/>
            <person name="Dinkelacker I."/>
            <person name="Fulton L."/>
            <person name="Fulton R."/>
            <person name="Godfrey J."/>
            <person name="Minx P."/>
            <person name="Mitreva M."/>
            <person name="Roeseler W."/>
            <person name="Tian H."/>
            <person name="Witte H."/>
            <person name="Yang S.P."/>
            <person name="Wilson R.K."/>
            <person name="Sommer R.J."/>
        </authorList>
    </citation>
    <scope>NUCLEOTIDE SEQUENCE [LARGE SCALE GENOMIC DNA]</scope>
    <source>
        <strain evidence="2">PS312</strain>
    </source>
</reference>
<accession>A0A2A6BUP1</accession>
<gene>
    <name evidence="1" type="primary">WBGene00281819</name>
</gene>
<evidence type="ECO:0000313" key="2">
    <source>
        <dbReference type="Proteomes" id="UP000005239"/>
    </source>
</evidence>
<evidence type="ECO:0000313" key="1">
    <source>
        <dbReference type="EnsemblMetazoa" id="PPA43450.1"/>
    </source>
</evidence>
<sequence>MENVQDSKTIGKETSSIDKAITKGITRTILATQQLRAAATDSNMEWTDQSKREMTNPITAVLRITFATVVKQ</sequence>
<proteinExistence type="predicted"/>
<organism evidence="1 2">
    <name type="scientific">Pristionchus pacificus</name>
    <name type="common">Parasitic nematode worm</name>
    <dbReference type="NCBI Taxonomy" id="54126"/>
    <lineage>
        <taxon>Eukaryota</taxon>
        <taxon>Metazoa</taxon>
        <taxon>Ecdysozoa</taxon>
        <taxon>Nematoda</taxon>
        <taxon>Chromadorea</taxon>
        <taxon>Rhabditida</taxon>
        <taxon>Rhabditina</taxon>
        <taxon>Diplogasteromorpha</taxon>
        <taxon>Diplogasteroidea</taxon>
        <taxon>Neodiplogasteridae</taxon>
        <taxon>Pristionchus</taxon>
    </lineage>
</organism>
<dbReference type="Proteomes" id="UP000005239">
    <property type="component" value="Unassembled WGS sequence"/>
</dbReference>
<name>A0A2A6BUP1_PRIPA</name>
<keyword evidence="2" id="KW-1185">Reference proteome</keyword>
<reference evidence="1" key="2">
    <citation type="submission" date="2022-06" db="UniProtKB">
        <authorList>
            <consortium name="EnsemblMetazoa"/>
        </authorList>
    </citation>
    <scope>IDENTIFICATION</scope>
    <source>
        <strain evidence="1">PS312</strain>
    </source>
</reference>
<accession>A0A8R1V106</accession>
<dbReference type="AlphaFoldDB" id="A0A2A6BUP1"/>